<proteinExistence type="inferred from homology"/>
<dbReference type="Proteomes" id="UP001187471">
    <property type="component" value="Unassembled WGS sequence"/>
</dbReference>
<evidence type="ECO:0000259" key="8">
    <source>
        <dbReference type="PROSITE" id="PS50846"/>
    </source>
</evidence>
<protein>
    <recommendedName>
        <fullName evidence="8">HMA domain-containing protein</fullName>
    </recommendedName>
</protein>
<dbReference type="CDD" id="cd00371">
    <property type="entry name" value="HMA"/>
    <property type="match status" value="1"/>
</dbReference>
<dbReference type="InterPro" id="IPR006121">
    <property type="entry name" value="HMA_dom"/>
</dbReference>
<accession>A0AA88U8V7</accession>
<evidence type="ECO:0000313" key="10">
    <source>
        <dbReference type="Proteomes" id="UP001187471"/>
    </source>
</evidence>
<dbReference type="GO" id="GO:0046872">
    <property type="term" value="F:metal ion binding"/>
    <property type="evidence" value="ECO:0007669"/>
    <property type="project" value="UniProtKB-KW"/>
</dbReference>
<organism evidence="9 10">
    <name type="scientific">Escallonia rubra</name>
    <dbReference type="NCBI Taxonomy" id="112253"/>
    <lineage>
        <taxon>Eukaryota</taxon>
        <taxon>Viridiplantae</taxon>
        <taxon>Streptophyta</taxon>
        <taxon>Embryophyta</taxon>
        <taxon>Tracheophyta</taxon>
        <taxon>Spermatophyta</taxon>
        <taxon>Magnoliopsida</taxon>
        <taxon>eudicotyledons</taxon>
        <taxon>Gunneridae</taxon>
        <taxon>Pentapetalae</taxon>
        <taxon>asterids</taxon>
        <taxon>campanulids</taxon>
        <taxon>Escalloniales</taxon>
        <taxon>Escalloniaceae</taxon>
        <taxon>Escallonia</taxon>
    </lineage>
</organism>
<keyword evidence="3" id="KW-0479">Metal-binding</keyword>
<feature type="domain" description="HMA" evidence="8">
    <location>
        <begin position="1"/>
        <end position="62"/>
    </location>
</feature>
<comment type="subcellular location">
    <subcellularLocation>
        <location evidence="1">Membrane</location>
        <topology evidence="1">Peripheral membrane protein</topology>
    </subcellularLocation>
</comment>
<evidence type="ECO:0000256" key="6">
    <source>
        <dbReference type="ARBA" id="ARBA00024045"/>
    </source>
</evidence>
<feature type="non-terminal residue" evidence="9">
    <location>
        <position position="1"/>
    </location>
</feature>
<evidence type="ECO:0000256" key="3">
    <source>
        <dbReference type="ARBA" id="ARBA00022723"/>
    </source>
</evidence>
<dbReference type="PANTHER" id="PTHR45811:SF33">
    <property type="entry name" value="HEAVY METAL-ASSOCIATED ISOPRENYLATED PLANT PROTEIN 2-RELATED"/>
    <property type="match status" value="1"/>
</dbReference>
<evidence type="ECO:0000256" key="7">
    <source>
        <dbReference type="SAM" id="MobiDB-lite"/>
    </source>
</evidence>
<dbReference type="SUPFAM" id="SSF55008">
    <property type="entry name" value="HMA, heavy metal-associated domain"/>
    <property type="match status" value="1"/>
</dbReference>
<gene>
    <name evidence="9" type="ORF">RJ640_008763</name>
</gene>
<comment type="caution">
    <text evidence="9">The sequence shown here is derived from an EMBL/GenBank/DDBJ whole genome shotgun (WGS) entry which is preliminary data.</text>
</comment>
<keyword evidence="2" id="KW-0488">Methylation</keyword>
<dbReference type="InterPro" id="IPR051863">
    <property type="entry name" value="HIPP"/>
</dbReference>
<dbReference type="AlphaFoldDB" id="A0AA88U8V7"/>
<evidence type="ECO:0000256" key="2">
    <source>
        <dbReference type="ARBA" id="ARBA00022481"/>
    </source>
</evidence>
<dbReference type="GO" id="GO:0016020">
    <property type="term" value="C:membrane"/>
    <property type="evidence" value="ECO:0007669"/>
    <property type="project" value="UniProtKB-SubCell"/>
</dbReference>
<dbReference type="PROSITE" id="PS50846">
    <property type="entry name" value="HMA_2"/>
    <property type="match status" value="1"/>
</dbReference>
<feature type="region of interest" description="Disordered" evidence="7">
    <location>
        <begin position="65"/>
        <end position="93"/>
    </location>
</feature>
<dbReference type="Gene3D" id="3.30.70.100">
    <property type="match status" value="1"/>
</dbReference>
<dbReference type="EMBL" id="JAVXUO010003147">
    <property type="protein sequence ID" value="KAK2966197.1"/>
    <property type="molecule type" value="Genomic_DNA"/>
</dbReference>
<keyword evidence="10" id="KW-1185">Reference proteome</keyword>
<feature type="compositionally biased region" description="Basic and acidic residues" evidence="7">
    <location>
        <begin position="70"/>
        <end position="82"/>
    </location>
</feature>
<dbReference type="PANTHER" id="PTHR45811">
    <property type="entry name" value="COPPER TRANSPORT PROTEIN FAMILY-RELATED"/>
    <property type="match status" value="1"/>
</dbReference>
<keyword evidence="5" id="KW-0636">Prenylation</keyword>
<name>A0AA88U8V7_9ASTE</name>
<evidence type="ECO:0000313" key="9">
    <source>
        <dbReference type="EMBL" id="KAK2966197.1"/>
    </source>
</evidence>
<reference evidence="9" key="1">
    <citation type="submission" date="2022-12" db="EMBL/GenBank/DDBJ databases">
        <title>Draft genome assemblies for two species of Escallonia (Escalloniales).</title>
        <authorList>
            <person name="Chanderbali A."/>
            <person name="Dervinis C."/>
            <person name="Anghel I."/>
            <person name="Soltis D."/>
            <person name="Soltis P."/>
            <person name="Zapata F."/>
        </authorList>
    </citation>
    <scope>NUCLEOTIDE SEQUENCE</scope>
    <source>
        <strain evidence="9">UCBG92.1500</strain>
        <tissue evidence="9">Leaf</tissue>
    </source>
</reference>
<evidence type="ECO:0000256" key="5">
    <source>
        <dbReference type="ARBA" id="ARBA00023289"/>
    </source>
</evidence>
<evidence type="ECO:0000256" key="1">
    <source>
        <dbReference type="ARBA" id="ARBA00004170"/>
    </source>
</evidence>
<dbReference type="InterPro" id="IPR036163">
    <property type="entry name" value="HMA_dom_sf"/>
</dbReference>
<comment type="similarity">
    <text evidence="6">Belongs to the HIPP family.</text>
</comment>
<keyword evidence="4" id="KW-0449">Lipoprotein</keyword>
<sequence>KIELKVGIYCERCKRDVLKAITKLRGIDNVSVDTGKGMVTIIGDVDPVCVTKQVRKTGKVTELFSVGPPAKEKPKESKEPKPPKSPPQKPLPPCCKECQLVAVSYTFYDGGVCSIL</sequence>
<dbReference type="Pfam" id="PF00403">
    <property type="entry name" value="HMA"/>
    <property type="match status" value="1"/>
</dbReference>
<feature type="compositionally biased region" description="Pro residues" evidence="7">
    <location>
        <begin position="83"/>
        <end position="93"/>
    </location>
</feature>
<dbReference type="GO" id="GO:0009626">
    <property type="term" value="P:plant-type hypersensitive response"/>
    <property type="evidence" value="ECO:0007669"/>
    <property type="project" value="UniProtKB-KW"/>
</dbReference>
<evidence type="ECO:0000256" key="4">
    <source>
        <dbReference type="ARBA" id="ARBA00023288"/>
    </source>
</evidence>